<dbReference type="PANTHER" id="PTHR13703:SF61">
    <property type="entry name" value="PROTEIN MOTHERS AGAINST DPP"/>
    <property type="match status" value="1"/>
</dbReference>
<organism evidence="10 11">
    <name type="scientific">Trichostrongylus colubriformis</name>
    <name type="common">Black scour worm</name>
    <dbReference type="NCBI Taxonomy" id="6319"/>
    <lineage>
        <taxon>Eukaryota</taxon>
        <taxon>Metazoa</taxon>
        <taxon>Ecdysozoa</taxon>
        <taxon>Nematoda</taxon>
        <taxon>Chromadorea</taxon>
        <taxon>Rhabditida</taxon>
        <taxon>Rhabditina</taxon>
        <taxon>Rhabditomorpha</taxon>
        <taxon>Strongyloidea</taxon>
        <taxon>Trichostrongylidae</taxon>
        <taxon>Trichostrongylus</taxon>
    </lineage>
</organism>
<dbReference type="InterPro" id="IPR008984">
    <property type="entry name" value="SMAD_FHA_dom_sf"/>
</dbReference>
<evidence type="ECO:0000256" key="5">
    <source>
        <dbReference type="ARBA" id="ARBA00023163"/>
    </source>
</evidence>
<evidence type="ECO:0000259" key="9">
    <source>
        <dbReference type="PROSITE" id="PS51076"/>
    </source>
</evidence>
<dbReference type="InterPro" id="IPR001132">
    <property type="entry name" value="SMAD_dom_Dwarfin-type"/>
</dbReference>
<keyword evidence="11" id="KW-1185">Reference proteome</keyword>
<dbReference type="Proteomes" id="UP001331761">
    <property type="component" value="Unassembled WGS sequence"/>
</dbReference>
<evidence type="ECO:0000256" key="7">
    <source>
        <dbReference type="RuleBase" id="RU361195"/>
    </source>
</evidence>
<dbReference type="GO" id="GO:0009653">
    <property type="term" value="P:anatomical structure morphogenesis"/>
    <property type="evidence" value="ECO:0007669"/>
    <property type="project" value="TreeGrafter"/>
</dbReference>
<dbReference type="SMART" id="SM00524">
    <property type="entry name" value="DWB"/>
    <property type="match status" value="1"/>
</dbReference>
<reference evidence="10 11" key="1">
    <citation type="submission" date="2019-10" db="EMBL/GenBank/DDBJ databases">
        <title>Assembly and Annotation for the nematode Trichostrongylus colubriformis.</title>
        <authorList>
            <person name="Martin J."/>
        </authorList>
    </citation>
    <scope>NUCLEOTIDE SEQUENCE [LARGE SCALE GENOMIC DNA]</scope>
    <source>
        <strain evidence="10">G859</strain>
        <tissue evidence="10">Whole worm</tissue>
    </source>
</reference>
<sequence>MNFIYERFIHRAGKCKGEQPTECVTIPRSLDGRLQISHRKALPHVIYCRVYRWPDLQSHHELKAIDSCRYCYDSGQKEICINPYHYRRIESDGVLPPVLVPRHSELPPASIPPGIRRMQAMEATGSSMPQNVEIAGLFNHSQFNQMHVDDADNYNFSPSVPTVAVQCVQPEHWATISYYEMNTRVGEQIRVTSSPVFIDGYTDPTNNPQKISLGLFSNVNRNPPIENTRRLIGKGVKLTYVRHQGTLFAECESDSAIFVQSRNCNYIHGFHPTTVVKIANKCSLKIFDEQCFRRLLAECSTRGFDASYELTKMTIIRMSFVKGWGAEYQRKDVTSTPCWIEIHLHAPLTWLDQVLKHMTPPPRPISSIS</sequence>
<evidence type="ECO:0000313" key="11">
    <source>
        <dbReference type="Proteomes" id="UP001331761"/>
    </source>
</evidence>
<dbReference type="GO" id="GO:0046872">
    <property type="term" value="F:metal ion binding"/>
    <property type="evidence" value="ECO:0007669"/>
    <property type="project" value="UniProtKB-KW"/>
</dbReference>
<dbReference type="GO" id="GO:0000981">
    <property type="term" value="F:DNA-binding transcription factor activity, RNA polymerase II-specific"/>
    <property type="evidence" value="ECO:0007669"/>
    <property type="project" value="TreeGrafter"/>
</dbReference>
<dbReference type="InterPro" id="IPR036578">
    <property type="entry name" value="SMAD_MH1_sf"/>
</dbReference>
<dbReference type="Gene3D" id="2.60.200.10">
    <property type="match status" value="1"/>
</dbReference>
<keyword evidence="7" id="KW-0963">Cytoplasm</keyword>
<dbReference type="GO" id="GO:0071144">
    <property type="term" value="C:heteromeric SMAD protein complex"/>
    <property type="evidence" value="ECO:0007669"/>
    <property type="project" value="TreeGrafter"/>
</dbReference>
<dbReference type="Pfam" id="PF03165">
    <property type="entry name" value="MH1"/>
    <property type="match status" value="1"/>
</dbReference>
<protein>
    <recommendedName>
        <fullName evidence="7">Mothers against decapentaplegic homolog</fullName>
        <shortName evidence="7">MAD homolog</shortName>
        <shortName evidence="7">Mothers against DPP homolog</shortName>
    </recommendedName>
    <alternativeName>
        <fullName evidence="7">SMAD family member</fullName>
    </alternativeName>
</protein>
<feature type="domain" description="MH2" evidence="9">
    <location>
        <begin position="173"/>
        <end position="369"/>
    </location>
</feature>
<keyword evidence="4 7" id="KW-0805">Transcription regulation</keyword>
<dbReference type="PANTHER" id="PTHR13703">
    <property type="entry name" value="SMAD"/>
    <property type="match status" value="1"/>
</dbReference>
<comment type="caution">
    <text evidence="10">The sequence shown here is derived from an EMBL/GenBank/DDBJ whole genome shotgun (WGS) entry which is preliminary data.</text>
</comment>
<dbReference type="GO" id="GO:0060395">
    <property type="term" value="P:SMAD protein signal transduction"/>
    <property type="evidence" value="ECO:0007669"/>
    <property type="project" value="TreeGrafter"/>
</dbReference>
<dbReference type="GO" id="GO:0070411">
    <property type="term" value="F:I-SMAD binding"/>
    <property type="evidence" value="ECO:0007669"/>
    <property type="project" value="TreeGrafter"/>
</dbReference>
<dbReference type="InterPro" id="IPR013790">
    <property type="entry name" value="Dwarfin"/>
</dbReference>
<evidence type="ECO:0000256" key="4">
    <source>
        <dbReference type="ARBA" id="ARBA00023015"/>
    </source>
</evidence>
<comment type="similarity">
    <text evidence="1 7">Belongs to the dwarfin/SMAD family.</text>
</comment>
<evidence type="ECO:0000256" key="1">
    <source>
        <dbReference type="ARBA" id="ARBA00005545"/>
    </source>
</evidence>
<feature type="domain" description="MH1" evidence="8">
    <location>
        <begin position="1"/>
        <end position="95"/>
    </location>
</feature>
<dbReference type="EMBL" id="WIXE01001940">
    <property type="protein sequence ID" value="KAK5985253.1"/>
    <property type="molecule type" value="Genomic_DNA"/>
</dbReference>
<dbReference type="AlphaFoldDB" id="A0AAN8GEN3"/>
<keyword evidence="3" id="KW-0862">Zinc</keyword>
<dbReference type="Pfam" id="PF03166">
    <property type="entry name" value="MH2"/>
    <property type="match status" value="1"/>
</dbReference>
<gene>
    <name evidence="10" type="ORF">GCK32_000680</name>
</gene>
<dbReference type="SUPFAM" id="SSF49879">
    <property type="entry name" value="SMAD/FHA domain"/>
    <property type="match status" value="1"/>
</dbReference>
<accession>A0AAN8GEN3</accession>
<dbReference type="InterPro" id="IPR003619">
    <property type="entry name" value="MAD_homology1_Dwarfin-type"/>
</dbReference>
<proteinExistence type="inferred from homology"/>
<dbReference type="GO" id="GO:0051239">
    <property type="term" value="P:regulation of multicellular organismal process"/>
    <property type="evidence" value="ECO:0007669"/>
    <property type="project" value="UniProtKB-ARBA"/>
</dbReference>
<dbReference type="PROSITE" id="PS51075">
    <property type="entry name" value="MH1"/>
    <property type="match status" value="1"/>
</dbReference>
<keyword evidence="6 7" id="KW-0539">Nucleus</keyword>
<dbReference type="GO" id="GO:0050793">
    <property type="term" value="P:regulation of developmental process"/>
    <property type="evidence" value="ECO:0007669"/>
    <property type="project" value="UniProtKB-ARBA"/>
</dbReference>
<evidence type="ECO:0000256" key="6">
    <source>
        <dbReference type="ARBA" id="ARBA00023242"/>
    </source>
</evidence>
<evidence type="ECO:0000313" key="10">
    <source>
        <dbReference type="EMBL" id="KAK5985253.1"/>
    </source>
</evidence>
<dbReference type="SUPFAM" id="SSF56366">
    <property type="entry name" value="SMAD MH1 domain"/>
    <property type="match status" value="1"/>
</dbReference>
<dbReference type="Gene3D" id="3.90.520.10">
    <property type="entry name" value="SMAD MH1 domain"/>
    <property type="match status" value="1"/>
</dbReference>
<dbReference type="PROSITE" id="PS51076">
    <property type="entry name" value="MH2"/>
    <property type="match status" value="1"/>
</dbReference>
<dbReference type="SMART" id="SM00523">
    <property type="entry name" value="DWA"/>
    <property type="match status" value="1"/>
</dbReference>
<comment type="subcellular location">
    <subcellularLocation>
        <location evidence="7">Cytoplasm</location>
    </subcellularLocation>
    <subcellularLocation>
        <location evidence="7">Nucleus</location>
    </subcellularLocation>
</comment>
<dbReference type="GO" id="GO:0009791">
    <property type="term" value="P:post-embryonic development"/>
    <property type="evidence" value="ECO:0007669"/>
    <property type="project" value="UniProtKB-ARBA"/>
</dbReference>
<evidence type="ECO:0000256" key="2">
    <source>
        <dbReference type="ARBA" id="ARBA00022723"/>
    </source>
</evidence>
<dbReference type="InterPro" id="IPR017855">
    <property type="entry name" value="SMAD-like_dom_sf"/>
</dbReference>
<dbReference type="GO" id="GO:0030154">
    <property type="term" value="P:cell differentiation"/>
    <property type="evidence" value="ECO:0007669"/>
    <property type="project" value="TreeGrafter"/>
</dbReference>
<keyword evidence="5 7" id="KW-0804">Transcription</keyword>
<dbReference type="GO" id="GO:0030509">
    <property type="term" value="P:BMP signaling pathway"/>
    <property type="evidence" value="ECO:0007669"/>
    <property type="project" value="TreeGrafter"/>
</dbReference>
<evidence type="ECO:0000256" key="3">
    <source>
        <dbReference type="ARBA" id="ARBA00022833"/>
    </source>
</evidence>
<dbReference type="GO" id="GO:0005737">
    <property type="term" value="C:cytoplasm"/>
    <property type="evidence" value="ECO:0007669"/>
    <property type="project" value="UniProtKB-SubCell"/>
</dbReference>
<evidence type="ECO:0000259" key="8">
    <source>
        <dbReference type="PROSITE" id="PS51075"/>
    </source>
</evidence>
<dbReference type="InterPro" id="IPR013019">
    <property type="entry name" value="MAD_homology_MH1"/>
</dbReference>
<name>A0AAN8GEN3_TRICO</name>
<dbReference type="GO" id="GO:0000978">
    <property type="term" value="F:RNA polymerase II cis-regulatory region sequence-specific DNA binding"/>
    <property type="evidence" value="ECO:0007669"/>
    <property type="project" value="TreeGrafter"/>
</dbReference>
<keyword evidence="2" id="KW-0479">Metal-binding</keyword>